<keyword evidence="2" id="KW-1185">Reference proteome</keyword>
<accession>A0A6A6T462</accession>
<organism evidence="1 2">
    <name type="scientific">Lophiostoma macrostomum CBS 122681</name>
    <dbReference type="NCBI Taxonomy" id="1314788"/>
    <lineage>
        <taxon>Eukaryota</taxon>
        <taxon>Fungi</taxon>
        <taxon>Dikarya</taxon>
        <taxon>Ascomycota</taxon>
        <taxon>Pezizomycotina</taxon>
        <taxon>Dothideomycetes</taxon>
        <taxon>Pleosporomycetidae</taxon>
        <taxon>Pleosporales</taxon>
        <taxon>Lophiostomataceae</taxon>
        <taxon>Lophiostoma</taxon>
    </lineage>
</organism>
<protein>
    <submittedName>
        <fullName evidence="1">Uncharacterized protein</fullName>
    </submittedName>
</protein>
<dbReference type="Proteomes" id="UP000799324">
    <property type="component" value="Unassembled WGS sequence"/>
</dbReference>
<dbReference type="OrthoDB" id="6365676at2759"/>
<proteinExistence type="predicted"/>
<evidence type="ECO:0000313" key="1">
    <source>
        <dbReference type="EMBL" id="KAF2653693.1"/>
    </source>
</evidence>
<dbReference type="AlphaFoldDB" id="A0A6A6T462"/>
<evidence type="ECO:0000313" key="2">
    <source>
        <dbReference type="Proteomes" id="UP000799324"/>
    </source>
</evidence>
<name>A0A6A6T462_9PLEO</name>
<sequence length="358" mass="40411">MDFLHHPSQAQNGSPNLPMEIFLMILDQLVGTRNGTLHVAYPPSDPITKTLRALTLVSRATYLSASRYLYTHCIYLDTVTRFTHFRRTLGLPIPPSHPCALPYGQARRNDELFKNAHSNQHMTSVFLSPQRTPQCDPAPMARLSHVTSFFSVIGPTLVRLVMDLQPIYAPYSEVEALVSHIPAHNLFASMTSLEELVCSFDTLDYFSQTPPPNLKRWAVTMQGETPNMLSFASNIASLETLMFLRSPKMTSESVDDIFDAFSDFGAERLAPLDLVLVDVSANHGTPRGTRDWTDEDAVRIWEVNVPKSYYGDEDDLILCDGWIWENAVRGTLWESEKVRMKSSSEVRRLVEQVLADTM</sequence>
<dbReference type="EMBL" id="MU004377">
    <property type="protein sequence ID" value="KAF2653693.1"/>
    <property type="molecule type" value="Genomic_DNA"/>
</dbReference>
<gene>
    <name evidence="1" type="ORF">K491DRAFT_694525</name>
</gene>
<reference evidence="1" key="1">
    <citation type="journal article" date="2020" name="Stud. Mycol.">
        <title>101 Dothideomycetes genomes: a test case for predicting lifestyles and emergence of pathogens.</title>
        <authorList>
            <person name="Haridas S."/>
            <person name="Albert R."/>
            <person name="Binder M."/>
            <person name="Bloem J."/>
            <person name="Labutti K."/>
            <person name="Salamov A."/>
            <person name="Andreopoulos B."/>
            <person name="Baker S."/>
            <person name="Barry K."/>
            <person name="Bills G."/>
            <person name="Bluhm B."/>
            <person name="Cannon C."/>
            <person name="Castanera R."/>
            <person name="Culley D."/>
            <person name="Daum C."/>
            <person name="Ezra D."/>
            <person name="Gonzalez J."/>
            <person name="Henrissat B."/>
            <person name="Kuo A."/>
            <person name="Liang C."/>
            <person name="Lipzen A."/>
            <person name="Lutzoni F."/>
            <person name="Magnuson J."/>
            <person name="Mondo S."/>
            <person name="Nolan M."/>
            <person name="Ohm R."/>
            <person name="Pangilinan J."/>
            <person name="Park H.-J."/>
            <person name="Ramirez L."/>
            <person name="Alfaro M."/>
            <person name="Sun H."/>
            <person name="Tritt A."/>
            <person name="Yoshinaga Y."/>
            <person name="Zwiers L.-H."/>
            <person name="Turgeon B."/>
            <person name="Goodwin S."/>
            <person name="Spatafora J."/>
            <person name="Crous P."/>
            <person name="Grigoriev I."/>
        </authorList>
    </citation>
    <scope>NUCLEOTIDE SEQUENCE</scope>
    <source>
        <strain evidence="1">CBS 122681</strain>
    </source>
</reference>